<feature type="transmembrane region" description="Helical" evidence="1">
    <location>
        <begin position="38"/>
        <end position="55"/>
    </location>
</feature>
<proteinExistence type="predicted"/>
<protein>
    <submittedName>
        <fullName evidence="2">Uncharacterized protein</fullName>
    </submittedName>
</protein>
<accession>A0A8D8RPU2</accession>
<feature type="transmembrane region" description="Helical" evidence="1">
    <location>
        <begin position="92"/>
        <end position="114"/>
    </location>
</feature>
<reference evidence="2" key="1">
    <citation type="submission" date="2021-05" db="EMBL/GenBank/DDBJ databases">
        <authorList>
            <person name="Alioto T."/>
            <person name="Alioto T."/>
            <person name="Gomez Garrido J."/>
        </authorList>
    </citation>
    <scope>NUCLEOTIDE SEQUENCE</scope>
</reference>
<sequence length="122" mass="15157">MTSLFMTNEHVLRWETMLLYVGSRYHTRNDSDFHSKSFCLLIIFFCSRIPLMYYIRYFTLIFTVKKGHLEHHFMSIFQNKWNRGSFYSYVLFYYYSYFFNFFFYIIGIGVNGPIQPLYFFYR</sequence>
<dbReference type="AlphaFoldDB" id="A0A8D8RPU2"/>
<keyword evidence="1" id="KW-0812">Transmembrane</keyword>
<dbReference type="EMBL" id="HBUF01174086">
    <property type="protein sequence ID" value="CAG6653542.1"/>
    <property type="molecule type" value="Transcribed_RNA"/>
</dbReference>
<evidence type="ECO:0000256" key="1">
    <source>
        <dbReference type="SAM" id="Phobius"/>
    </source>
</evidence>
<keyword evidence="1" id="KW-0472">Membrane</keyword>
<keyword evidence="1" id="KW-1133">Transmembrane helix</keyword>
<name>A0A8D8RPU2_9HEMI</name>
<evidence type="ECO:0000313" key="2">
    <source>
        <dbReference type="EMBL" id="CAG6653542.1"/>
    </source>
</evidence>
<organism evidence="2">
    <name type="scientific">Cacopsylla melanoneura</name>
    <dbReference type="NCBI Taxonomy" id="428564"/>
    <lineage>
        <taxon>Eukaryota</taxon>
        <taxon>Metazoa</taxon>
        <taxon>Ecdysozoa</taxon>
        <taxon>Arthropoda</taxon>
        <taxon>Hexapoda</taxon>
        <taxon>Insecta</taxon>
        <taxon>Pterygota</taxon>
        <taxon>Neoptera</taxon>
        <taxon>Paraneoptera</taxon>
        <taxon>Hemiptera</taxon>
        <taxon>Sternorrhyncha</taxon>
        <taxon>Psylloidea</taxon>
        <taxon>Psyllidae</taxon>
        <taxon>Psyllinae</taxon>
        <taxon>Cacopsylla</taxon>
    </lineage>
</organism>